<dbReference type="GO" id="GO:0008097">
    <property type="term" value="F:5S rRNA binding"/>
    <property type="evidence" value="ECO:0007669"/>
    <property type="project" value="InterPro"/>
</dbReference>
<evidence type="ECO:0000313" key="9">
    <source>
        <dbReference type="EMBL" id="OGY91503.1"/>
    </source>
</evidence>
<dbReference type="GO" id="GO:0006412">
    <property type="term" value="P:translation"/>
    <property type="evidence" value="ECO:0007669"/>
    <property type="project" value="UniProtKB-UniRule"/>
</dbReference>
<name>A0A1G2BQT5_9BACT</name>
<evidence type="ECO:0000256" key="5">
    <source>
        <dbReference type="HAMAP-Rule" id="MF_01334"/>
    </source>
</evidence>
<evidence type="ECO:0000313" key="10">
    <source>
        <dbReference type="Proteomes" id="UP000178109"/>
    </source>
</evidence>
<dbReference type="EMBL" id="MHKO01000044">
    <property type="protein sequence ID" value="OGY91503.1"/>
    <property type="molecule type" value="Genomic_DNA"/>
</dbReference>
<comment type="similarity">
    <text evidence="5">Belongs to the bacterial ribosomal protein bL25 family. CTC subfamily.</text>
</comment>
<accession>A0A1G2BQT5</accession>
<dbReference type="Proteomes" id="UP000178109">
    <property type="component" value="Unassembled WGS sequence"/>
</dbReference>
<evidence type="ECO:0000256" key="1">
    <source>
        <dbReference type="ARBA" id="ARBA00022730"/>
    </source>
</evidence>
<dbReference type="Pfam" id="PF14693">
    <property type="entry name" value="Ribosomal_TL5_C"/>
    <property type="match status" value="1"/>
</dbReference>
<evidence type="ECO:0000259" key="8">
    <source>
        <dbReference type="Pfam" id="PF14693"/>
    </source>
</evidence>
<dbReference type="InterPro" id="IPR029751">
    <property type="entry name" value="Ribosomal_L25_dom"/>
</dbReference>
<dbReference type="InterPro" id="IPR001021">
    <property type="entry name" value="Ribosomal_bL25_long"/>
</dbReference>
<dbReference type="InterPro" id="IPR020930">
    <property type="entry name" value="Ribosomal_uL5_bac-type"/>
</dbReference>
<feature type="region of interest" description="Disordered" evidence="6">
    <location>
        <begin position="1"/>
        <end position="22"/>
    </location>
</feature>
<sequence>MPNAATITLKKRPGGGSHEAVKTRRAGEVPGVIYGEGVGSRNFSIPAGALKKLMRTSGKSSLFDVRLDNEDKTVKAILQDWQNDPVSGQPVHIDLYQVRMDKVLHTKIPLHFTDASLAVKDLGGTLVKQLNELEIECLPAELIHSLEVSIEPLKTFVDHIKVKDLKLPAGIKSKLDPETIVLSVSAPRSEAELAALSGEVKADVSAIEVLTEKKEKVEGEGEGEKEGKTGTPPVEKK</sequence>
<keyword evidence="2 5" id="KW-0694">RNA-binding</keyword>
<dbReference type="Gene3D" id="2.40.240.10">
    <property type="entry name" value="Ribosomal Protein L25, Chain P"/>
    <property type="match status" value="1"/>
</dbReference>
<comment type="function">
    <text evidence="5">This is one of the proteins that binds to the 5S RNA in the ribosome where it forms part of the central protuberance.</text>
</comment>
<comment type="caution">
    <text evidence="9">The sequence shown here is derived from an EMBL/GenBank/DDBJ whole genome shotgun (WGS) entry which is preliminary data.</text>
</comment>
<gene>
    <name evidence="5" type="primary">rplY</name>
    <name evidence="5" type="synonym">ctc</name>
    <name evidence="9" type="ORF">A3H70_05230</name>
</gene>
<dbReference type="CDD" id="cd00495">
    <property type="entry name" value="Ribosomal_L25_TL5_CTC"/>
    <property type="match status" value="1"/>
</dbReference>
<feature type="domain" description="Large ribosomal subunit protein bL25 beta" evidence="8">
    <location>
        <begin position="104"/>
        <end position="188"/>
    </location>
</feature>
<dbReference type="NCBIfam" id="TIGR00731">
    <property type="entry name" value="bL25_bact_ctc"/>
    <property type="match status" value="1"/>
</dbReference>
<comment type="subunit">
    <text evidence="5">Part of the 50S ribosomal subunit; part of the 5S rRNA/L5/L18/L25 subcomplex. Contacts the 5S rRNA. Binds to the 5S rRNA independently of L5 and L18.</text>
</comment>
<reference evidence="9 10" key="1">
    <citation type="journal article" date="2016" name="Nat. Commun.">
        <title>Thousands of microbial genomes shed light on interconnected biogeochemical processes in an aquifer system.</title>
        <authorList>
            <person name="Anantharaman K."/>
            <person name="Brown C.T."/>
            <person name="Hug L.A."/>
            <person name="Sharon I."/>
            <person name="Castelle C.J."/>
            <person name="Probst A.J."/>
            <person name="Thomas B.C."/>
            <person name="Singh A."/>
            <person name="Wilkins M.J."/>
            <person name="Karaoz U."/>
            <person name="Brodie E.L."/>
            <person name="Williams K.H."/>
            <person name="Hubbard S.S."/>
            <person name="Banfield J.F."/>
        </authorList>
    </citation>
    <scope>NUCLEOTIDE SEQUENCE [LARGE SCALE GENOMIC DNA]</scope>
</reference>
<proteinExistence type="inferred from homology"/>
<evidence type="ECO:0000256" key="2">
    <source>
        <dbReference type="ARBA" id="ARBA00022884"/>
    </source>
</evidence>
<dbReference type="PANTHER" id="PTHR33284:SF1">
    <property type="entry name" value="RIBOSOMAL PROTEIN L25_GLN-TRNA SYNTHETASE, ANTI-CODON-BINDING DOMAIN-CONTAINING PROTEIN"/>
    <property type="match status" value="1"/>
</dbReference>
<dbReference type="Gene3D" id="2.170.120.20">
    <property type="entry name" value="Ribosomal protein L25, beta domain"/>
    <property type="match status" value="1"/>
</dbReference>
<dbReference type="InterPro" id="IPR011035">
    <property type="entry name" value="Ribosomal_bL25/Gln-tRNA_synth"/>
</dbReference>
<feature type="region of interest" description="Disordered" evidence="6">
    <location>
        <begin position="213"/>
        <end position="237"/>
    </location>
</feature>
<keyword evidence="3 5" id="KW-0689">Ribosomal protein</keyword>
<dbReference type="GO" id="GO:0022625">
    <property type="term" value="C:cytosolic large ribosomal subunit"/>
    <property type="evidence" value="ECO:0007669"/>
    <property type="project" value="TreeGrafter"/>
</dbReference>
<dbReference type="SUPFAM" id="SSF50715">
    <property type="entry name" value="Ribosomal protein L25-like"/>
    <property type="match status" value="1"/>
</dbReference>
<evidence type="ECO:0000256" key="3">
    <source>
        <dbReference type="ARBA" id="ARBA00022980"/>
    </source>
</evidence>
<dbReference type="AlphaFoldDB" id="A0A1G2BQT5"/>
<evidence type="ECO:0000256" key="4">
    <source>
        <dbReference type="ARBA" id="ARBA00023274"/>
    </source>
</evidence>
<dbReference type="GO" id="GO:0003735">
    <property type="term" value="F:structural constituent of ribosome"/>
    <property type="evidence" value="ECO:0007669"/>
    <property type="project" value="InterPro"/>
</dbReference>
<dbReference type="HAMAP" id="MF_01334">
    <property type="entry name" value="Ribosomal_bL25_CTC"/>
    <property type="match status" value="1"/>
</dbReference>
<dbReference type="InterPro" id="IPR037121">
    <property type="entry name" value="Ribosomal_bL25_C"/>
</dbReference>
<feature type="domain" description="Large ribosomal subunit protein bL25 L25" evidence="7">
    <location>
        <begin position="8"/>
        <end position="95"/>
    </location>
</feature>
<evidence type="ECO:0000256" key="6">
    <source>
        <dbReference type="SAM" id="MobiDB-lite"/>
    </source>
</evidence>
<evidence type="ECO:0000259" key="7">
    <source>
        <dbReference type="Pfam" id="PF01386"/>
    </source>
</evidence>
<dbReference type="STRING" id="1798553.A3H70_05230"/>
<organism evidence="9 10">
    <name type="scientific">Candidatus Komeilibacteria bacterium RIFCSPLOWO2_02_FULL_48_11</name>
    <dbReference type="NCBI Taxonomy" id="1798553"/>
    <lineage>
        <taxon>Bacteria</taxon>
        <taxon>Candidatus Komeiliibacteriota</taxon>
    </lineage>
</organism>
<dbReference type="InterPro" id="IPR020056">
    <property type="entry name" value="Rbsml_bL25/Gln-tRNA_synth_N"/>
</dbReference>
<keyword evidence="1 5" id="KW-0699">rRNA-binding</keyword>
<dbReference type="PANTHER" id="PTHR33284">
    <property type="entry name" value="RIBOSOMAL PROTEIN L25/GLN-TRNA SYNTHETASE, ANTI-CODON-BINDING DOMAIN-CONTAINING PROTEIN"/>
    <property type="match status" value="1"/>
</dbReference>
<keyword evidence="4 5" id="KW-0687">Ribonucleoprotein</keyword>
<dbReference type="Pfam" id="PF01386">
    <property type="entry name" value="Ribosomal_L25p"/>
    <property type="match status" value="1"/>
</dbReference>
<protein>
    <recommendedName>
        <fullName evidence="5">Large ribosomal subunit protein bL25</fullName>
    </recommendedName>
    <alternativeName>
        <fullName evidence="5">General stress protein CTC</fullName>
    </alternativeName>
</protein>
<dbReference type="InterPro" id="IPR020057">
    <property type="entry name" value="Ribosomal_bL25_b-dom"/>
</dbReference>